<evidence type="ECO:0000313" key="4">
    <source>
        <dbReference type="Proteomes" id="UP000429644"/>
    </source>
</evidence>
<keyword evidence="1" id="KW-0472">Membrane</keyword>
<comment type="caution">
    <text evidence="3">The sequence shown here is derived from an EMBL/GenBank/DDBJ whole genome shotgun (WGS) entry which is preliminary data.</text>
</comment>
<dbReference type="Pfam" id="PF07331">
    <property type="entry name" value="TctB"/>
    <property type="match status" value="1"/>
</dbReference>
<keyword evidence="4" id="KW-1185">Reference proteome</keyword>
<gene>
    <name evidence="3" type="ORF">GB882_02835</name>
</gene>
<feature type="transmembrane region" description="Helical" evidence="1">
    <location>
        <begin position="100"/>
        <end position="129"/>
    </location>
</feature>
<proteinExistence type="predicted"/>
<organism evidence="3 4">
    <name type="scientific">Georgenia ruanii</name>
    <dbReference type="NCBI Taxonomy" id="348442"/>
    <lineage>
        <taxon>Bacteria</taxon>
        <taxon>Bacillati</taxon>
        <taxon>Actinomycetota</taxon>
        <taxon>Actinomycetes</taxon>
        <taxon>Micrococcales</taxon>
        <taxon>Bogoriellaceae</taxon>
        <taxon>Georgenia</taxon>
    </lineage>
</organism>
<evidence type="ECO:0000259" key="2">
    <source>
        <dbReference type="Pfam" id="PF07331"/>
    </source>
</evidence>
<dbReference type="Proteomes" id="UP000429644">
    <property type="component" value="Unassembled WGS sequence"/>
</dbReference>
<keyword evidence="1" id="KW-0812">Transmembrane</keyword>
<sequence length="164" mass="17226">MTAPPEAAPVEAEGHPAPASRRLELLIAVLAVVLAAVVLVLSRGIESKVDAGGLAPSWWPTVVSGAALAISVALLVLALVRRPPAREDLQSGTREGWFRVLVSSALTVLFLAAWGLVGFVVACPIYLAALLATYGLRSRGLVIFPVAVTALIYVLFDLILRVPL</sequence>
<protein>
    <recommendedName>
        <fullName evidence="2">DUF1468 domain-containing protein</fullName>
    </recommendedName>
</protein>
<reference evidence="3 4" key="1">
    <citation type="submission" date="2019-10" db="EMBL/GenBank/DDBJ databases">
        <title>Georgenia wutianyii sp. nov. and Georgenia yuyongxinii sp. nov. isolated from plateau pika (Ochotona curzoniae) in the Qinghai-Tibet plateau of China.</title>
        <authorList>
            <person name="Tian Z."/>
        </authorList>
    </citation>
    <scope>NUCLEOTIDE SEQUENCE [LARGE SCALE GENOMIC DNA]</scope>
    <source>
        <strain evidence="3 4">JCM 15130</strain>
    </source>
</reference>
<keyword evidence="1" id="KW-1133">Transmembrane helix</keyword>
<accession>A0A7J9UUQ6</accession>
<dbReference type="AlphaFoldDB" id="A0A7J9UUQ6"/>
<feature type="transmembrane region" description="Helical" evidence="1">
    <location>
        <begin position="141"/>
        <end position="160"/>
    </location>
</feature>
<feature type="transmembrane region" description="Helical" evidence="1">
    <location>
        <begin position="57"/>
        <end position="80"/>
    </location>
</feature>
<feature type="transmembrane region" description="Helical" evidence="1">
    <location>
        <begin position="25"/>
        <end position="45"/>
    </location>
</feature>
<name>A0A7J9UUQ6_9MICO</name>
<feature type="domain" description="DUF1468" evidence="2">
    <location>
        <begin position="27"/>
        <end position="164"/>
    </location>
</feature>
<evidence type="ECO:0000313" key="3">
    <source>
        <dbReference type="EMBL" id="MPV87590.1"/>
    </source>
</evidence>
<evidence type="ECO:0000256" key="1">
    <source>
        <dbReference type="SAM" id="Phobius"/>
    </source>
</evidence>
<dbReference type="EMBL" id="WHPD01000623">
    <property type="protein sequence ID" value="MPV87590.1"/>
    <property type="molecule type" value="Genomic_DNA"/>
</dbReference>
<dbReference type="InterPro" id="IPR009936">
    <property type="entry name" value="DUF1468"/>
</dbReference>